<dbReference type="PANTHER" id="PTHR32309:SF31">
    <property type="entry name" value="CAPSULAR EXOPOLYSACCHARIDE FAMILY"/>
    <property type="match status" value="1"/>
</dbReference>
<organism evidence="2 3">
    <name type="scientific">Sphingorhabdus wooponensis</name>
    <dbReference type="NCBI Taxonomy" id="940136"/>
    <lineage>
        <taxon>Bacteria</taxon>
        <taxon>Pseudomonadati</taxon>
        <taxon>Pseudomonadota</taxon>
        <taxon>Alphaproteobacteria</taxon>
        <taxon>Sphingomonadales</taxon>
        <taxon>Sphingomonadaceae</taxon>
        <taxon>Sphingorhabdus</taxon>
    </lineage>
</organism>
<evidence type="ECO:0000313" key="2">
    <source>
        <dbReference type="EMBL" id="RRQ50918.1"/>
    </source>
</evidence>
<feature type="compositionally biased region" description="Basic and acidic residues" evidence="1">
    <location>
        <begin position="324"/>
        <end position="336"/>
    </location>
</feature>
<dbReference type="InterPro" id="IPR050445">
    <property type="entry name" value="Bact_polysacc_biosynth/exp"/>
</dbReference>
<dbReference type="EMBL" id="RWJI01000003">
    <property type="protein sequence ID" value="RRQ50918.1"/>
    <property type="molecule type" value="Genomic_DNA"/>
</dbReference>
<proteinExistence type="predicted"/>
<reference evidence="2 3" key="1">
    <citation type="submission" date="2018-12" db="EMBL/GenBank/DDBJ databases">
        <authorList>
            <person name="Kim S.-J."/>
            <person name="Jung G.-Y."/>
        </authorList>
    </citation>
    <scope>NUCLEOTIDE SEQUENCE [LARGE SCALE GENOMIC DNA]</scope>
    <source>
        <strain evidence="2 3">03SU3-P</strain>
    </source>
</reference>
<evidence type="ECO:0008006" key="4">
    <source>
        <dbReference type="Google" id="ProtNLM"/>
    </source>
</evidence>
<accession>A0A3R8Q2F5</accession>
<feature type="region of interest" description="Disordered" evidence="1">
    <location>
        <begin position="317"/>
        <end position="336"/>
    </location>
</feature>
<name>A0A3R8Q2F5_9SPHN</name>
<evidence type="ECO:0000313" key="3">
    <source>
        <dbReference type="Proteomes" id="UP000268553"/>
    </source>
</evidence>
<keyword evidence="3" id="KW-1185">Reference proteome</keyword>
<sequence>MEASLTPTDPGSLGLSNTLEQFGALNSVFGKQAAVEVALRIGNSIYTRDRVIRDLSLESRLDMSKIELHRWLQNKVEIRALRGGIILIQMDETDKKIAQDVVAAFTDATRDELAKIMQRQTKYKKELLERLVAESGLRLSKAQSEFDAFRLQNGYADPGASIGTISGRIPGLRASIADVDRRIAAASRFFTPENMAIVQLQAERDALTEQLNEALDKRPGVRAGTVGEVVDASTKVYELDRELKIARSLYTNYVRYLEGTAVEDLTSKANIRLLEKPYVSTERQYRSSLLAAAAALFLLWLAIEFYRLRPPLGAPIGSQRTPRHAVDRLGEQNESY</sequence>
<gene>
    <name evidence="2" type="ORF">D7D48_10135</name>
</gene>
<dbReference type="Proteomes" id="UP000268553">
    <property type="component" value="Unassembled WGS sequence"/>
</dbReference>
<evidence type="ECO:0000256" key="1">
    <source>
        <dbReference type="SAM" id="MobiDB-lite"/>
    </source>
</evidence>
<dbReference type="PANTHER" id="PTHR32309">
    <property type="entry name" value="TYROSINE-PROTEIN KINASE"/>
    <property type="match status" value="1"/>
</dbReference>
<protein>
    <recommendedName>
        <fullName evidence="4">Tyrosine kinase G-rich domain-containing protein</fullName>
    </recommendedName>
</protein>
<comment type="caution">
    <text evidence="2">The sequence shown here is derived from an EMBL/GenBank/DDBJ whole genome shotgun (WGS) entry which is preliminary data.</text>
</comment>
<dbReference type="AlphaFoldDB" id="A0A3R8Q2F5"/>